<comment type="caution">
    <text evidence="6">The sequence shown here is derived from an EMBL/GenBank/DDBJ whole genome shotgun (WGS) entry which is preliminary data.</text>
</comment>
<dbReference type="PANTHER" id="PTHR30055:SF234">
    <property type="entry name" value="HTH-TYPE TRANSCRIPTIONAL REGULATOR BETI"/>
    <property type="match status" value="1"/>
</dbReference>
<evidence type="ECO:0000256" key="2">
    <source>
        <dbReference type="ARBA" id="ARBA00023125"/>
    </source>
</evidence>
<dbReference type="GO" id="GO:0000976">
    <property type="term" value="F:transcription cis-regulatory region binding"/>
    <property type="evidence" value="ECO:0007669"/>
    <property type="project" value="TreeGrafter"/>
</dbReference>
<evidence type="ECO:0000259" key="5">
    <source>
        <dbReference type="PROSITE" id="PS50977"/>
    </source>
</evidence>
<dbReference type="Gene3D" id="1.10.10.60">
    <property type="entry name" value="Homeodomain-like"/>
    <property type="match status" value="1"/>
</dbReference>
<dbReference type="Gene3D" id="1.10.357.10">
    <property type="entry name" value="Tetracycline Repressor, domain 2"/>
    <property type="match status" value="1"/>
</dbReference>
<organism evidence="6 7">
    <name type="scientific">Paractinoplanes ferrugineus</name>
    <dbReference type="NCBI Taxonomy" id="113564"/>
    <lineage>
        <taxon>Bacteria</taxon>
        <taxon>Bacillati</taxon>
        <taxon>Actinomycetota</taxon>
        <taxon>Actinomycetes</taxon>
        <taxon>Micromonosporales</taxon>
        <taxon>Micromonosporaceae</taxon>
        <taxon>Paractinoplanes</taxon>
    </lineage>
</organism>
<evidence type="ECO:0000313" key="7">
    <source>
        <dbReference type="Proteomes" id="UP000598174"/>
    </source>
</evidence>
<dbReference type="GO" id="GO:0003700">
    <property type="term" value="F:DNA-binding transcription factor activity"/>
    <property type="evidence" value="ECO:0007669"/>
    <property type="project" value="TreeGrafter"/>
</dbReference>
<dbReference type="AlphaFoldDB" id="A0A919J4D1"/>
<protein>
    <submittedName>
        <fullName evidence="6">TetR family transcriptional regulator</fullName>
    </submittedName>
</protein>
<keyword evidence="1" id="KW-0805">Transcription regulation</keyword>
<dbReference type="InterPro" id="IPR050109">
    <property type="entry name" value="HTH-type_TetR-like_transc_reg"/>
</dbReference>
<evidence type="ECO:0000256" key="3">
    <source>
        <dbReference type="ARBA" id="ARBA00023163"/>
    </source>
</evidence>
<evidence type="ECO:0000313" key="6">
    <source>
        <dbReference type="EMBL" id="GIE10371.1"/>
    </source>
</evidence>
<keyword evidence="2 4" id="KW-0238">DNA-binding</keyword>
<dbReference type="PANTHER" id="PTHR30055">
    <property type="entry name" value="HTH-TYPE TRANSCRIPTIONAL REGULATOR RUTR"/>
    <property type="match status" value="1"/>
</dbReference>
<dbReference type="PROSITE" id="PS50977">
    <property type="entry name" value="HTH_TETR_2"/>
    <property type="match status" value="1"/>
</dbReference>
<evidence type="ECO:0000256" key="4">
    <source>
        <dbReference type="PROSITE-ProRule" id="PRU00335"/>
    </source>
</evidence>
<dbReference type="RefSeq" id="WP_203816935.1">
    <property type="nucleotide sequence ID" value="NZ_BAAABP010000071.1"/>
</dbReference>
<dbReference type="Proteomes" id="UP000598174">
    <property type="component" value="Unassembled WGS sequence"/>
</dbReference>
<proteinExistence type="predicted"/>
<dbReference type="SUPFAM" id="SSF46689">
    <property type="entry name" value="Homeodomain-like"/>
    <property type="match status" value="1"/>
</dbReference>
<evidence type="ECO:0000256" key="1">
    <source>
        <dbReference type="ARBA" id="ARBA00023015"/>
    </source>
</evidence>
<dbReference type="EMBL" id="BOMM01000016">
    <property type="protein sequence ID" value="GIE10371.1"/>
    <property type="molecule type" value="Genomic_DNA"/>
</dbReference>
<gene>
    <name evidence="6" type="ORF">Afe05nite_22110</name>
</gene>
<dbReference type="InterPro" id="IPR009057">
    <property type="entry name" value="Homeodomain-like_sf"/>
</dbReference>
<dbReference type="PRINTS" id="PR00455">
    <property type="entry name" value="HTHTETR"/>
</dbReference>
<dbReference type="InterPro" id="IPR001647">
    <property type="entry name" value="HTH_TetR"/>
</dbReference>
<keyword evidence="3" id="KW-0804">Transcription</keyword>
<sequence>MPRNSERGGPLTRARISTIAARLFLEHGFDNVTVAQVAKEAGVSSVTVFNHFPRKEDLFLDRSTEATELLRTTVRDRAPGLTPVAALRRMTLALVDSRHPLSGADDRSVPFFRTVAASPALLARAREIGYELQRALAEELGPESDLLAAFFVAGYSTIMVDTARRLIAGEPHSTLLADHRARFEHLFAALAAATAPAGQPRPGTPSGG</sequence>
<accession>A0A919J4D1</accession>
<feature type="domain" description="HTH tetR-type" evidence="5">
    <location>
        <begin position="10"/>
        <end position="70"/>
    </location>
</feature>
<name>A0A919J4D1_9ACTN</name>
<keyword evidence="7" id="KW-1185">Reference proteome</keyword>
<dbReference type="Pfam" id="PF00440">
    <property type="entry name" value="TetR_N"/>
    <property type="match status" value="1"/>
</dbReference>
<feature type="DNA-binding region" description="H-T-H motif" evidence="4">
    <location>
        <begin position="33"/>
        <end position="52"/>
    </location>
</feature>
<reference evidence="6" key="1">
    <citation type="submission" date="2021-01" db="EMBL/GenBank/DDBJ databases">
        <title>Whole genome shotgun sequence of Actinoplanes ferrugineus NBRC 15555.</title>
        <authorList>
            <person name="Komaki H."/>
            <person name="Tamura T."/>
        </authorList>
    </citation>
    <scope>NUCLEOTIDE SEQUENCE</scope>
    <source>
        <strain evidence="6">NBRC 15555</strain>
    </source>
</reference>